<sequence length="36" mass="4023">MPASERLSALHADISIAEQARGDMIRIHFLKSVNML</sequence>
<evidence type="ECO:0000313" key="1">
    <source>
        <dbReference type="EMBL" id="CBW75316.1"/>
    </source>
</evidence>
<proteinExistence type="predicted"/>
<dbReference type="AlphaFoldDB" id="E5ART4"/>
<evidence type="ECO:0000313" key="2">
    <source>
        <dbReference type="Proteomes" id="UP000007437"/>
    </source>
</evidence>
<dbReference type="Proteomes" id="UP000007437">
    <property type="component" value="Chromosome"/>
</dbReference>
<accession>E5ART4</accession>
<reference evidence="1 2" key="1">
    <citation type="journal article" date="2011" name="J. Bacteriol.">
        <title>Complete genome sequence of Burkholderia rhizoxinica, an endosymbiont of Rhizopus microsporus.</title>
        <authorList>
            <person name="Lackner G."/>
            <person name="Moebius N."/>
            <person name="Partida-Martinez L."/>
            <person name="Hertweck C."/>
        </authorList>
    </citation>
    <scope>NUCLEOTIDE SEQUENCE [LARGE SCALE GENOMIC DNA]</scope>
    <source>
        <strain evidence="2">DSM 19002 / CIP 109453 / HKI 454</strain>
    </source>
</reference>
<dbReference type="HOGENOM" id="CLU_3355089_0_0_4"/>
<dbReference type="EMBL" id="FR687359">
    <property type="protein sequence ID" value="CBW75316.1"/>
    <property type="molecule type" value="Genomic_DNA"/>
</dbReference>
<dbReference type="KEGG" id="brh:RBRH_00143"/>
<dbReference type="STRING" id="882378.RBRH_00143"/>
<protein>
    <submittedName>
        <fullName evidence="1">Uncharacterized protein</fullName>
    </submittedName>
</protein>
<organism evidence="1 2">
    <name type="scientific">Mycetohabitans rhizoxinica (strain DSM 19002 / CIP 109453 / HKI 454)</name>
    <name type="common">Paraburkholderia rhizoxinica</name>
    <dbReference type="NCBI Taxonomy" id="882378"/>
    <lineage>
        <taxon>Bacteria</taxon>
        <taxon>Pseudomonadati</taxon>
        <taxon>Pseudomonadota</taxon>
        <taxon>Betaproteobacteria</taxon>
        <taxon>Burkholderiales</taxon>
        <taxon>Burkholderiaceae</taxon>
        <taxon>Mycetohabitans</taxon>
    </lineage>
</organism>
<gene>
    <name evidence="1" type="ordered locus">RBRH_00143</name>
</gene>
<name>E5ART4_MYCRK</name>